<dbReference type="Bgee" id="WBGene00000760">
    <property type="expression patterns" value="Expressed in material anatomical entity and 1 other cell type or tissue"/>
</dbReference>
<dbReference type="AGR" id="WB:WBGene00000760"/>
<protein>
    <submittedName>
        <fullName evidence="5">Col_cuticle_N domain-containing protein</fullName>
    </submittedName>
</protein>
<dbReference type="EMBL" id="BX284606">
    <property type="protein sequence ID" value="CAA94580.1"/>
    <property type="molecule type" value="Genomic_DNA"/>
</dbReference>
<evidence type="ECO:0000256" key="4">
    <source>
        <dbReference type="SAM" id="Phobius"/>
    </source>
</evidence>
<dbReference type="Proteomes" id="UP000001940">
    <property type="component" value="Chromosome X"/>
</dbReference>
<evidence type="ECO:0000256" key="3">
    <source>
        <dbReference type="SAM" id="MobiDB-lite"/>
    </source>
</evidence>
<evidence type="ECO:0000313" key="5">
    <source>
        <dbReference type="EMBL" id="CAA94580.1"/>
    </source>
</evidence>
<dbReference type="CTD" id="181685"/>
<dbReference type="eggNOG" id="KOG3544">
    <property type="taxonomic scope" value="Eukaryota"/>
</dbReference>
<keyword evidence="2" id="KW-1015">Disulfide bond</keyword>
<evidence type="ECO:0000256" key="1">
    <source>
        <dbReference type="ARBA" id="ARBA00022737"/>
    </source>
</evidence>
<accession>Q18327</accession>
<feature type="region of interest" description="Disordered" evidence="3">
    <location>
        <begin position="157"/>
        <end position="297"/>
    </location>
</feature>
<evidence type="ECO:0000313" key="6">
    <source>
        <dbReference type="Proteomes" id="UP000001940"/>
    </source>
</evidence>
<name>Q18327_CAEEL</name>
<dbReference type="OrthoDB" id="5871879at2759"/>
<proteinExistence type="predicted"/>
<keyword evidence="4" id="KW-0472">Membrane</keyword>
<organism evidence="5 6">
    <name type="scientific">Caenorhabditis elegans</name>
    <dbReference type="NCBI Taxonomy" id="6239"/>
    <lineage>
        <taxon>Eukaryota</taxon>
        <taxon>Metazoa</taxon>
        <taxon>Ecdysozoa</taxon>
        <taxon>Nematoda</taxon>
        <taxon>Chromadorea</taxon>
        <taxon>Rhabditida</taxon>
        <taxon>Rhabditina</taxon>
        <taxon>Rhabditomorpha</taxon>
        <taxon>Rhabditoidea</taxon>
        <taxon>Rhabditidae</taxon>
        <taxon>Peloderinae</taxon>
        <taxon>Caenorhabditis</taxon>
    </lineage>
</organism>
<dbReference type="FunCoup" id="Q18327">
    <property type="interactions" value="1522"/>
</dbReference>
<reference evidence="5 6" key="1">
    <citation type="journal article" date="1998" name="Science">
        <title>Genome sequence of the nematode C. elegans: a platform for investigating biology.</title>
        <authorList>
            <consortium name="The C. elegans sequencing consortium"/>
            <person name="Sulson J.E."/>
            <person name="Waterston R."/>
        </authorList>
    </citation>
    <scope>NUCLEOTIDE SEQUENCE [LARGE SCALE GENOMIC DNA]</scope>
    <source>
        <strain evidence="5 6">Bristol N2</strain>
    </source>
</reference>
<keyword evidence="6" id="KW-1185">Reference proteome</keyword>
<dbReference type="PANTHER" id="PTHR24637">
    <property type="entry name" value="COLLAGEN"/>
    <property type="match status" value="1"/>
</dbReference>
<feature type="transmembrane region" description="Helical" evidence="4">
    <location>
        <begin position="12"/>
        <end position="30"/>
    </location>
</feature>
<feature type="region of interest" description="Disordered" evidence="3">
    <location>
        <begin position="113"/>
        <end position="135"/>
    </location>
</feature>
<dbReference type="STRING" id="6239.C30F2.1.1"/>
<dbReference type="KEGG" id="cel:CELE_C30F2.1"/>
<keyword evidence="1" id="KW-0677">Repeat</keyword>
<dbReference type="PaxDb" id="6239-C30F2.1"/>
<dbReference type="RefSeq" id="NP_510630.1">
    <property type="nucleotide sequence ID" value="NM_078229.3"/>
</dbReference>
<dbReference type="InterPro" id="IPR008160">
    <property type="entry name" value="Collagen"/>
</dbReference>
<gene>
    <name evidence="5 7" type="primary">col-187</name>
    <name evidence="7" type="ORF">C30F2.1</name>
    <name evidence="5" type="ORF">CELE_C30F2.1</name>
</gene>
<keyword evidence="4" id="KW-0812">Transmembrane</keyword>
<evidence type="ECO:0000313" key="7">
    <source>
        <dbReference type="WormBase" id="C30F2.1"/>
    </source>
</evidence>
<dbReference type="WormBase" id="C30F2.1">
    <property type="protein sequence ID" value="CE17480"/>
    <property type="gene ID" value="WBGene00000760"/>
    <property type="gene designation" value="col-187"/>
</dbReference>
<sequence>MPSSSPSFVSYISLPLISLIAALCGVFYYITVYQELSALSLNVKKSVAEFSVATNFAWEQIATLNELHLVSKRGISKKSVFVDRIFRSPFNQIATLPPWCQCEPIRPKCPPGPPGPPGCRGEPGPSGLPGRRGINNYETLPLKKCIWRERLACIMCPRGPPGRRGRMGDDGEPGAPGRRGLSGTFLTGIKKLRGPPGEPGEPGRPGTPGTPGNDGKDGRNGYRLRPDKITRGPPGPMGARGEPGHRGLPGDNGMPGPMGPPGYRGDNGRRGAPGLPGRTGRHGKPGGDSSYCPCPPRSLIVESFKKI</sequence>
<feature type="compositionally biased region" description="Basic and acidic residues" evidence="3">
    <location>
        <begin position="214"/>
        <end position="230"/>
    </location>
</feature>
<dbReference type="Gene3D" id="1.20.5.320">
    <property type="entry name" value="6-Phosphogluconate Dehydrogenase, domain 3"/>
    <property type="match status" value="1"/>
</dbReference>
<dbReference type="GeneID" id="181685"/>
<dbReference type="OMA" id="LACIMCP"/>
<dbReference type="PANTHER" id="PTHR24637:SF314">
    <property type="entry name" value="COL_CUTICLE_N DOMAIN-CONTAINING PROTEIN"/>
    <property type="match status" value="1"/>
</dbReference>
<dbReference type="UCSC" id="C30F2.1">
    <property type="organism name" value="c. elegans"/>
</dbReference>
<evidence type="ECO:0000256" key="2">
    <source>
        <dbReference type="ARBA" id="ARBA00023157"/>
    </source>
</evidence>
<dbReference type="Pfam" id="PF01391">
    <property type="entry name" value="Collagen"/>
    <property type="match status" value="2"/>
</dbReference>
<dbReference type="PIR" id="T19582">
    <property type="entry name" value="T19582"/>
</dbReference>
<dbReference type="AlphaFoldDB" id="Q18327"/>
<dbReference type="HOGENOM" id="CLU_001074_4_3_1"/>
<dbReference type="InParanoid" id="Q18327"/>
<dbReference type="PhylomeDB" id="Q18327"/>
<keyword evidence="4" id="KW-1133">Transmembrane helix</keyword>